<comment type="caution">
    <text evidence="1">The sequence shown here is derived from an EMBL/GenBank/DDBJ whole genome shotgun (WGS) entry which is preliminary data.</text>
</comment>
<keyword evidence="2" id="KW-1185">Reference proteome</keyword>
<dbReference type="OrthoDB" id="10604327at2759"/>
<organism evidence="1 2">
    <name type="scientific">Bagarius yarrelli</name>
    <name type="common">Goonch</name>
    <name type="synonym">Bagrus yarrelli</name>
    <dbReference type="NCBI Taxonomy" id="175774"/>
    <lineage>
        <taxon>Eukaryota</taxon>
        <taxon>Metazoa</taxon>
        <taxon>Chordata</taxon>
        <taxon>Craniata</taxon>
        <taxon>Vertebrata</taxon>
        <taxon>Euteleostomi</taxon>
        <taxon>Actinopterygii</taxon>
        <taxon>Neopterygii</taxon>
        <taxon>Teleostei</taxon>
        <taxon>Ostariophysi</taxon>
        <taxon>Siluriformes</taxon>
        <taxon>Sisoridae</taxon>
        <taxon>Sisorinae</taxon>
        <taxon>Bagarius</taxon>
    </lineage>
</organism>
<gene>
    <name evidence="1" type="ORF">Baya_1532</name>
</gene>
<evidence type="ECO:0000313" key="2">
    <source>
        <dbReference type="Proteomes" id="UP000319801"/>
    </source>
</evidence>
<dbReference type="EMBL" id="VCAZ01000005">
    <property type="protein sequence ID" value="TSK19984.1"/>
    <property type="molecule type" value="Genomic_DNA"/>
</dbReference>
<reference evidence="1 2" key="1">
    <citation type="journal article" date="2019" name="Genome Biol. Evol.">
        <title>Whole-Genome Sequencing of the Giant Devil Catfish, Bagarius yarrelli.</title>
        <authorList>
            <person name="Jiang W."/>
            <person name="Lv Y."/>
            <person name="Cheng L."/>
            <person name="Yang K."/>
            <person name="Chao B."/>
            <person name="Wang X."/>
            <person name="Li Y."/>
            <person name="Pan X."/>
            <person name="You X."/>
            <person name="Zhang Y."/>
            <person name="Yang J."/>
            <person name="Li J."/>
            <person name="Zhang X."/>
            <person name="Liu S."/>
            <person name="Sun C."/>
            <person name="Yang J."/>
            <person name="Shi Q."/>
        </authorList>
    </citation>
    <scope>NUCLEOTIDE SEQUENCE [LARGE SCALE GENOMIC DNA]</scope>
    <source>
        <strain evidence="1">JWS20170419001</strain>
        <tissue evidence="1">Muscle</tissue>
    </source>
</reference>
<dbReference type="AlphaFoldDB" id="A0A556TLD5"/>
<sequence>MEGGRGVTDADGVEKVRKGGDGMGWDGMDGEVVLGCWTCSSTTLLGSPMALLTDARVLSRISHAVLMLYARPCWSIIAIRSSKSSKKNTPPKSFFNNTIIKLIYINKLIKGSTSSISQVNAYAV</sequence>
<accession>A0A556TLD5</accession>
<dbReference type="Proteomes" id="UP000319801">
    <property type="component" value="Unassembled WGS sequence"/>
</dbReference>
<protein>
    <submittedName>
        <fullName evidence="1">Uncharacterized protein</fullName>
    </submittedName>
</protein>
<evidence type="ECO:0000313" key="1">
    <source>
        <dbReference type="EMBL" id="TSK19984.1"/>
    </source>
</evidence>
<name>A0A556TLD5_BAGYA</name>
<proteinExistence type="predicted"/>